<evidence type="ECO:0000313" key="2">
    <source>
        <dbReference type="EMBL" id="PGH16588.1"/>
    </source>
</evidence>
<organism evidence="2 3">
    <name type="scientific">Helicocarpus griseus UAMH5409</name>
    <dbReference type="NCBI Taxonomy" id="1447875"/>
    <lineage>
        <taxon>Eukaryota</taxon>
        <taxon>Fungi</taxon>
        <taxon>Dikarya</taxon>
        <taxon>Ascomycota</taxon>
        <taxon>Pezizomycotina</taxon>
        <taxon>Eurotiomycetes</taxon>
        <taxon>Eurotiomycetidae</taxon>
        <taxon>Onygenales</taxon>
        <taxon>Ajellomycetaceae</taxon>
        <taxon>Helicocarpus</taxon>
    </lineage>
</organism>
<sequence>MQALGARPHSMSPADSSPTPHPMPNASTLSNLRLECSARTSKFARAYHASIAELSPDDLAIIARYPLNLDPVHRLLQETEHPCPDGTADEADPTDQSAIWRMLVTLIEQRAAFYLSSRTSSENIALELSRICTCVLAGDFHYDHYRPVIRLILQKAPDVDIWQAAISLVTTVSRATPLVSVPLTQHGTPVKSTSSSQRGSEQTRQLVEERLFNEIHDCTYKGVGGVLCKIF</sequence>
<feature type="region of interest" description="Disordered" evidence="1">
    <location>
        <begin position="1"/>
        <end position="28"/>
    </location>
</feature>
<gene>
    <name evidence="2" type="ORF">AJ79_01694</name>
</gene>
<comment type="caution">
    <text evidence="2">The sequence shown here is derived from an EMBL/GenBank/DDBJ whole genome shotgun (WGS) entry which is preliminary data.</text>
</comment>
<dbReference type="STRING" id="1447875.A0A2B7Y6T0"/>
<evidence type="ECO:0000313" key="3">
    <source>
        <dbReference type="Proteomes" id="UP000223968"/>
    </source>
</evidence>
<name>A0A2B7Y6T0_9EURO</name>
<proteinExistence type="predicted"/>
<dbReference type="AlphaFoldDB" id="A0A2B7Y6T0"/>
<protein>
    <submittedName>
        <fullName evidence="2">Uncharacterized protein</fullName>
    </submittedName>
</protein>
<keyword evidence="3" id="KW-1185">Reference proteome</keyword>
<dbReference type="EMBL" id="PDNB01000016">
    <property type="protein sequence ID" value="PGH16588.1"/>
    <property type="molecule type" value="Genomic_DNA"/>
</dbReference>
<accession>A0A2B7Y6T0</accession>
<dbReference type="Proteomes" id="UP000223968">
    <property type="component" value="Unassembled WGS sequence"/>
</dbReference>
<reference evidence="2 3" key="1">
    <citation type="submission" date="2017-10" db="EMBL/GenBank/DDBJ databases">
        <title>Comparative genomics in systemic dimorphic fungi from Ajellomycetaceae.</title>
        <authorList>
            <person name="Munoz J.F."/>
            <person name="Mcewen J.G."/>
            <person name="Clay O.K."/>
            <person name="Cuomo C.A."/>
        </authorList>
    </citation>
    <scope>NUCLEOTIDE SEQUENCE [LARGE SCALE GENOMIC DNA]</scope>
    <source>
        <strain evidence="2 3">UAMH5409</strain>
    </source>
</reference>
<evidence type="ECO:0000256" key="1">
    <source>
        <dbReference type="SAM" id="MobiDB-lite"/>
    </source>
</evidence>
<dbReference type="OrthoDB" id="4179510at2759"/>